<sequence>MKTLNFIKKYAMAIIAGIAIIGFSSFKLYQKETLTNVVFTYQPPGSLANPFDDSNVKNTNYWKPLGTECPTDQDQEVACSIRVPIENTEDEAGLALDPSKVSIQTTFFATNNYGVTTHSSYSNPRNKPMP</sequence>
<name>U2HHD2_9SPHI</name>
<evidence type="ECO:0000313" key="2">
    <source>
        <dbReference type="EMBL" id="ERJ61156.1"/>
    </source>
</evidence>
<protein>
    <submittedName>
        <fullName evidence="2">Uncharacterized protein</fullName>
    </submittedName>
</protein>
<evidence type="ECO:0000256" key="1">
    <source>
        <dbReference type="SAM" id="Phobius"/>
    </source>
</evidence>
<gene>
    <name evidence="2" type="ORF">M472_20605</name>
</gene>
<organism evidence="2 3">
    <name type="scientific">Sphingobacterium paucimobilis HER1398</name>
    <dbReference type="NCBI Taxonomy" id="1346330"/>
    <lineage>
        <taxon>Bacteria</taxon>
        <taxon>Pseudomonadati</taxon>
        <taxon>Bacteroidota</taxon>
        <taxon>Sphingobacteriia</taxon>
        <taxon>Sphingobacteriales</taxon>
        <taxon>Sphingobacteriaceae</taxon>
        <taxon>Sphingobacterium</taxon>
    </lineage>
</organism>
<comment type="caution">
    <text evidence="2">The sequence shown here is derived from an EMBL/GenBank/DDBJ whole genome shotgun (WGS) entry which is preliminary data.</text>
</comment>
<keyword evidence="1" id="KW-1133">Transmembrane helix</keyword>
<keyword evidence="1" id="KW-0812">Transmembrane</keyword>
<feature type="transmembrane region" description="Helical" evidence="1">
    <location>
        <begin position="12"/>
        <end position="29"/>
    </location>
</feature>
<dbReference type="AlphaFoldDB" id="U2HHD2"/>
<dbReference type="PATRIC" id="fig|1346330.5.peg.403"/>
<dbReference type="OrthoDB" id="710831at2"/>
<reference evidence="2 3" key="1">
    <citation type="journal article" date="2013" name="Genome Announc.">
        <title>The Draft Genome Sequence of Sphingomonas paucimobilis Strain HER1398 (Proteobacteria), Host to the Giant PAU Phage, Indicates That It Is a Member of the Genus Sphingobacterium (Bacteroidetes).</title>
        <authorList>
            <person name="White R.A.III."/>
            <person name="Suttle C.A."/>
        </authorList>
    </citation>
    <scope>NUCLEOTIDE SEQUENCE [LARGE SCALE GENOMIC DNA]</scope>
    <source>
        <strain evidence="2 3">HER1398</strain>
    </source>
</reference>
<keyword evidence="1" id="KW-0472">Membrane</keyword>
<proteinExistence type="predicted"/>
<dbReference type="Proteomes" id="UP000016584">
    <property type="component" value="Unassembled WGS sequence"/>
</dbReference>
<accession>U2HHD2</accession>
<dbReference type="RefSeq" id="WP_021068597.1">
    <property type="nucleotide sequence ID" value="NZ_ATDL01000003.1"/>
</dbReference>
<keyword evidence="3" id="KW-1185">Reference proteome</keyword>
<dbReference type="EMBL" id="ATDL01000003">
    <property type="protein sequence ID" value="ERJ61156.1"/>
    <property type="molecule type" value="Genomic_DNA"/>
</dbReference>
<evidence type="ECO:0000313" key="3">
    <source>
        <dbReference type="Proteomes" id="UP000016584"/>
    </source>
</evidence>